<protein>
    <recommendedName>
        <fullName evidence="1">DUF5703 domain-containing protein</fullName>
    </recommendedName>
</protein>
<dbReference type="InterPro" id="IPR008928">
    <property type="entry name" value="6-hairpin_glycosidase_sf"/>
</dbReference>
<dbReference type="InterPro" id="IPR013780">
    <property type="entry name" value="Glyco_hydro_b"/>
</dbReference>
<dbReference type="GO" id="GO:0004560">
    <property type="term" value="F:alpha-L-fucosidase activity"/>
    <property type="evidence" value="ECO:0007669"/>
    <property type="project" value="TreeGrafter"/>
</dbReference>
<gene>
    <name evidence="2" type="ORF">KTH89_05620</name>
</gene>
<dbReference type="InterPro" id="IPR043757">
    <property type="entry name" value="DUF5703_N"/>
</dbReference>
<feature type="domain" description="DUF5703" evidence="1">
    <location>
        <begin position="14"/>
        <end position="272"/>
    </location>
</feature>
<accession>A0A949NG52</accession>
<organism evidence="2 3">
    <name type="scientific">Diplocloster agilis</name>
    <dbReference type="NCBI Taxonomy" id="2850323"/>
    <lineage>
        <taxon>Bacteria</taxon>
        <taxon>Bacillati</taxon>
        <taxon>Bacillota</taxon>
        <taxon>Clostridia</taxon>
        <taxon>Lachnospirales</taxon>
        <taxon>Lachnospiraceae</taxon>
        <taxon>Diplocloster</taxon>
    </lineage>
</organism>
<dbReference type="AlphaFoldDB" id="A0A949NG52"/>
<dbReference type="Gene3D" id="2.60.40.1180">
    <property type="entry name" value="Golgi alpha-mannosidase II"/>
    <property type="match status" value="1"/>
</dbReference>
<keyword evidence="3" id="KW-1185">Reference proteome</keyword>
<evidence type="ECO:0000313" key="3">
    <source>
        <dbReference type="Proteomes" id="UP000712157"/>
    </source>
</evidence>
<dbReference type="RefSeq" id="WP_238720982.1">
    <property type="nucleotide sequence ID" value="NZ_JAHQCW010000006.1"/>
</dbReference>
<dbReference type="Pfam" id="PF18961">
    <property type="entry name" value="DUF5703_N"/>
    <property type="match status" value="1"/>
</dbReference>
<dbReference type="PANTHER" id="PTHR31084">
    <property type="entry name" value="ALPHA-L-FUCOSIDASE 2"/>
    <property type="match status" value="1"/>
</dbReference>
<dbReference type="InterPro" id="IPR012341">
    <property type="entry name" value="6hp_glycosidase-like_sf"/>
</dbReference>
<evidence type="ECO:0000259" key="1">
    <source>
        <dbReference type="Pfam" id="PF18961"/>
    </source>
</evidence>
<dbReference type="GO" id="GO:0005975">
    <property type="term" value="P:carbohydrate metabolic process"/>
    <property type="evidence" value="ECO:0007669"/>
    <property type="project" value="InterPro"/>
</dbReference>
<dbReference type="SUPFAM" id="SSF48208">
    <property type="entry name" value="Six-hairpin glycosidases"/>
    <property type="match status" value="1"/>
</dbReference>
<dbReference type="Gene3D" id="1.50.10.10">
    <property type="match status" value="1"/>
</dbReference>
<sequence length="774" mass="88615">MDILRQMDLCNVTYHELGETDRSAMPLGNGNLGASVWVNQDGQICLYLARNDALTEYDRNVKLGMVQITCTPNPFTSGRFEQELKLTDGLIEIRGENAAIQIFAGRQRDTLYILGKFEQPAEVRAIYRTWRTRPAVPTGEYIGPCGVWEEPDTVEYRDGRIYFCHKNGKTVVRETAKQQGFTDASMELIPDSISGRVFGGLMGLAGAKRRDACTLVNGQVRSLDLRIATGSTLSGENFADELCGEWQNIRDPYLALEEVKAWWREYWQKSYIFVEHDDPVSCPVVEELEAVKKETAEYNCGLTSNVTKAYVFTKYMTACCSGGEFPIYYNGMLFQLCPGERNHYCRENFGRVFTAQPHEIDEEYNPDERSWCQEQLWQNVRHPYHSMLARGETEPVRRLFSYYRRFWRLNRYRADRYYQAEGQHNTEMTMSFGLQSMGIYGKDREGIPQGYAVNRWGGAVDISPGLELSMLMLDYYQFTKDEVFLREEAVTYIKDLLRYIETRFPKKSDGVMQIGPLNSVETYRDTINPLPVAAGLHAVLDRLLELGPEKTGDGSYFKDYREKIPPLPVGGKDKERLLMPAQGYQDKRYNVEIPELYACFPFRLFGIGKADRELAVRTYRTRTEEFGLRKCFRIGETPDEPSYSGWQYLGVVAAILGLTREAEDILTHNCALQNPGCRFPGMWGPVYDAVPDVDHGANILNQLQKMVLQTEGDQIYLLPAFPKKWDVSFRLYADAATTVEAEYRGGKITKLSVSPEDRRKDIVFQESFPAVQQI</sequence>
<dbReference type="Proteomes" id="UP000712157">
    <property type="component" value="Unassembled WGS sequence"/>
</dbReference>
<comment type="caution">
    <text evidence="2">The sequence shown here is derived from an EMBL/GenBank/DDBJ whole genome shotgun (WGS) entry which is preliminary data.</text>
</comment>
<dbReference type="PANTHER" id="PTHR31084:SF0">
    <property type="entry name" value="ALPHA-L-FUCOSIDASE 2"/>
    <property type="match status" value="1"/>
</dbReference>
<name>A0A949NG52_9FIRM</name>
<reference evidence="2" key="1">
    <citation type="submission" date="2021-06" db="EMBL/GenBank/DDBJ databases">
        <title>Description of novel taxa of the family Lachnospiraceae.</title>
        <authorList>
            <person name="Chaplin A.V."/>
            <person name="Sokolova S.R."/>
            <person name="Pikina A.P."/>
            <person name="Korzhanova M."/>
            <person name="Belova V."/>
            <person name="Korostin D."/>
            <person name="Efimov B.A."/>
        </authorList>
    </citation>
    <scope>NUCLEOTIDE SEQUENCE</scope>
    <source>
        <strain evidence="2">ASD5720</strain>
    </source>
</reference>
<proteinExistence type="predicted"/>
<dbReference type="EMBL" id="JAHQCW010000006">
    <property type="protein sequence ID" value="MBU9736008.1"/>
    <property type="molecule type" value="Genomic_DNA"/>
</dbReference>
<evidence type="ECO:0000313" key="2">
    <source>
        <dbReference type="EMBL" id="MBU9736008.1"/>
    </source>
</evidence>